<dbReference type="InterPro" id="IPR036895">
    <property type="entry name" value="Uracil-DNA_glycosylase-like_sf"/>
</dbReference>
<name>A0A317ZEJ0_9BACT</name>
<dbReference type="Proteomes" id="UP000247099">
    <property type="component" value="Unassembled WGS sequence"/>
</dbReference>
<feature type="compositionally biased region" description="Basic and acidic residues" evidence="12">
    <location>
        <begin position="39"/>
        <end position="48"/>
    </location>
</feature>
<evidence type="ECO:0000256" key="12">
    <source>
        <dbReference type="SAM" id="MobiDB-lite"/>
    </source>
</evidence>
<evidence type="ECO:0000256" key="10">
    <source>
        <dbReference type="ARBA" id="ARBA00023014"/>
    </source>
</evidence>
<comment type="catalytic activity">
    <reaction evidence="1">
        <text>Hydrolyzes single-stranded DNA or mismatched double-stranded DNA and polynucleotides, releasing free uracil.</text>
        <dbReference type="EC" id="3.2.2.27"/>
    </reaction>
</comment>
<dbReference type="EC" id="3.2.2.27" evidence="3"/>
<keyword evidence="5" id="KW-0004">4Fe-4S</keyword>
<dbReference type="CDD" id="cd10030">
    <property type="entry name" value="UDG-F4_TTUDGA_SPO1dp_like"/>
    <property type="match status" value="1"/>
</dbReference>
<keyword evidence="15" id="KW-1185">Reference proteome</keyword>
<keyword evidence="11" id="KW-0234">DNA repair</keyword>
<dbReference type="Pfam" id="PF03167">
    <property type="entry name" value="UDG"/>
    <property type="match status" value="1"/>
</dbReference>
<dbReference type="SMART" id="SM00986">
    <property type="entry name" value="UDG"/>
    <property type="match status" value="1"/>
</dbReference>
<dbReference type="RefSeq" id="WP_110131211.1">
    <property type="nucleotide sequence ID" value="NZ_QHJQ01000006.1"/>
</dbReference>
<evidence type="ECO:0000256" key="1">
    <source>
        <dbReference type="ARBA" id="ARBA00001400"/>
    </source>
</evidence>
<feature type="region of interest" description="Disordered" evidence="12">
    <location>
        <begin position="39"/>
        <end position="91"/>
    </location>
</feature>
<dbReference type="GO" id="GO:0004844">
    <property type="term" value="F:uracil DNA N-glycosylase activity"/>
    <property type="evidence" value="ECO:0007669"/>
    <property type="project" value="UniProtKB-EC"/>
</dbReference>
<evidence type="ECO:0000256" key="4">
    <source>
        <dbReference type="ARBA" id="ARBA00019403"/>
    </source>
</evidence>
<dbReference type="GO" id="GO:0046872">
    <property type="term" value="F:metal ion binding"/>
    <property type="evidence" value="ECO:0007669"/>
    <property type="project" value="UniProtKB-KW"/>
</dbReference>
<evidence type="ECO:0000256" key="8">
    <source>
        <dbReference type="ARBA" id="ARBA00022801"/>
    </source>
</evidence>
<dbReference type="AlphaFoldDB" id="A0A317ZEJ0"/>
<dbReference type="PANTHER" id="PTHR33693">
    <property type="entry name" value="TYPE-5 URACIL-DNA GLYCOSYLASE"/>
    <property type="match status" value="1"/>
</dbReference>
<proteinExistence type="inferred from homology"/>
<evidence type="ECO:0000256" key="3">
    <source>
        <dbReference type="ARBA" id="ARBA00012030"/>
    </source>
</evidence>
<dbReference type="SUPFAM" id="SSF52141">
    <property type="entry name" value="Uracil-DNA glycosylase-like"/>
    <property type="match status" value="1"/>
</dbReference>
<accession>A0A317ZEJ0</accession>
<evidence type="ECO:0000313" key="15">
    <source>
        <dbReference type="Proteomes" id="UP000247099"/>
    </source>
</evidence>
<keyword evidence="8" id="KW-0378">Hydrolase</keyword>
<evidence type="ECO:0000256" key="9">
    <source>
        <dbReference type="ARBA" id="ARBA00023004"/>
    </source>
</evidence>
<dbReference type="PANTHER" id="PTHR33693:SF1">
    <property type="entry name" value="TYPE-4 URACIL-DNA GLYCOSYLASE"/>
    <property type="match status" value="1"/>
</dbReference>
<evidence type="ECO:0000256" key="2">
    <source>
        <dbReference type="ARBA" id="ARBA00006521"/>
    </source>
</evidence>
<dbReference type="InterPro" id="IPR005122">
    <property type="entry name" value="Uracil-DNA_glycosylase-like"/>
</dbReference>
<dbReference type="InParanoid" id="A0A317ZEJ0"/>
<feature type="domain" description="Uracil-DNA glycosylase-like" evidence="13">
    <location>
        <begin position="128"/>
        <end position="287"/>
    </location>
</feature>
<evidence type="ECO:0000256" key="11">
    <source>
        <dbReference type="ARBA" id="ARBA00023204"/>
    </source>
</evidence>
<dbReference type="InterPro" id="IPR005273">
    <property type="entry name" value="Ura-DNA_glyco_family4"/>
</dbReference>
<evidence type="ECO:0000256" key="5">
    <source>
        <dbReference type="ARBA" id="ARBA00022485"/>
    </source>
</evidence>
<keyword evidence="7" id="KW-0227">DNA damage</keyword>
<reference evidence="14 15" key="1">
    <citation type="submission" date="2018-05" db="EMBL/GenBank/DDBJ databases">
        <title>Coraliomargarita sinensis sp. nov., isolated from a marine solar saltern.</title>
        <authorList>
            <person name="Zhou L.Y."/>
        </authorList>
    </citation>
    <scope>NUCLEOTIDE SEQUENCE [LARGE SCALE GENOMIC DNA]</scope>
    <source>
        <strain evidence="14 15">WN38</strain>
    </source>
</reference>
<evidence type="ECO:0000256" key="7">
    <source>
        <dbReference type="ARBA" id="ARBA00022763"/>
    </source>
</evidence>
<sequence>MSDALIAINEELRRLQQEGVDRVFVEESTLSLLQPVAAKERTAPKKETTAGPISELEELAKGKEVKKKATPPKATSVSRPTGKPLPEQAPEFEIPEGDAATQIAWLKERVENCPTCKEHLSEHGKVVFGTGSAEADIFFCGEAPGADEEVQGEPFVGKAGQLLTKIIAAMGLQRENVYIANILKWRPEHDKPYGNRPPTVEEMNFCLPYVRAQIEIVKPKVIVALGNTAVTGLLGPDPNRRMGSIRGTWQEFAGIPLMITFHPSYLLRAESQNNPNAKKRLVWEDMLKVMEKVDLPISEKQQGFFLPKEK</sequence>
<evidence type="ECO:0000256" key="6">
    <source>
        <dbReference type="ARBA" id="ARBA00022723"/>
    </source>
</evidence>
<dbReference type="SMART" id="SM00987">
    <property type="entry name" value="UreE_C"/>
    <property type="match status" value="1"/>
</dbReference>
<comment type="similarity">
    <text evidence="2">Belongs to the uracil-DNA glycosylase (UDG) superfamily. Type 4 (UDGa) family.</text>
</comment>
<dbReference type="Gene3D" id="3.40.470.10">
    <property type="entry name" value="Uracil-DNA glycosylase-like domain"/>
    <property type="match status" value="1"/>
</dbReference>
<keyword evidence="9" id="KW-0408">Iron</keyword>
<dbReference type="OrthoDB" id="5290748at2"/>
<gene>
    <name evidence="14" type="ORF">DDZ13_09440</name>
</gene>
<evidence type="ECO:0000313" key="14">
    <source>
        <dbReference type="EMBL" id="PXA03855.1"/>
    </source>
</evidence>
<protein>
    <recommendedName>
        <fullName evidence="4">Type-4 uracil-DNA glycosylase</fullName>
        <ecNumber evidence="3">3.2.2.27</ecNumber>
    </recommendedName>
</protein>
<dbReference type="NCBIfam" id="TIGR00758">
    <property type="entry name" value="UDG_fam4"/>
    <property type="match status" value="1"/>
</dbReference>
<keyword evidence="10" id="KW-0411">Iron-sulfur</keyword>
<organism evidence="14 15">
    <name type="scientific">Coraliomargarita sinensis</name>
    <dbReference type="NCBI Taxonomy" id="2174842"/>
    <lineage>
        <taxon>Bacteria</taxon>
        <taxon>Pseudomonadati</taxon>
        <taxon>Verrucomicrobiota</taxon>
        <taxon>Opitutia</taxon>
        <taxon>Puniceicoccales</taxon>
        <taxon>Coraliomargaritaceae</taxon>
        <taxon>Coraliomargarita</taxon>
    </lineage>
</organism>
<evidence type="ECO:0000259" key="13">
    <source>
        <dbReference type="SMART" id="SM00986"/>
    </source>
</evidence>
<comment type="caution">
    <text evidence="14">The sequence shown here is derived from an EMBL/GenBank/DDBJ whole genome shotgun (WGS) entry which is preliminary data.</text>
</comment>
<dbReference type="InterPro" id="IPR051536">
    <property type="entry name" value="UDG_Type-4/5"/>
</dbReference>
<keyword evidence="6" id="KW-0479">Metal-binding</keyword>
<dbReference type="GO" id="GO:0006281">
    <property type="term" value="P:DNA repair"/>
    <property type="evidence" value="ECO:0007669"/>
    <property type="project" value="UniProtKB-KW"/>
</dbReference>
<dbReference type="GO" id="GO:0051539">
    <property type="term" value="F:4 iron, 4 sulfur cluster binding"/>
    <property type="evidence" value="ECO:0007669"/>
    <property type="project" value="UniProtKB-KW"/>
</dbReference>
<dbReference type="EMBL" id="QHJQ01000006">
    <property type="protein sequence ID" value="PXA03855.1"/>
    <property type="molecule type" value="Genomic_DNA"/>
</dbReference>